<dbReference type="Gene3D" id="3.40.50.300">
    <property type="entry name" value="P-loop containing nucleotide triphosphate hydrolases"/>
    <property type="match status" value="1"/>
</dbReference>
<dbReference type="EMBL" id="VXMH01000062">
    <property type="protein sequence ID" value="MYC95648.1"/>
    <property type="molecule type" value="Genomic_DNA"/>
</dbReference>
<evidence type="ECO:0000259" key="1">
    <source>
        <dbReference type="PROSITE" id="PS50837"/>
    </source>
</evidence>
<organism evidence="2">
    <name type="scientific">Caldilineaceae bacterium SB0661_bin_32</name>
    <dbReference type="NCBI Taxonomy" id="2605255"/>
    <lineage>
        <taxon>Bacteria</taxon>
        <taxon>Bacillati</taxon>
        <taxon>Chloroflexota</taxon>
        <taxon>Caldilineae</taxon>
        <taxon>Caldilineales</taxon>
        <taxon>Caldilineaceae</taxon>
    </lineage>
</organism>
<proteinExistence type="predicted"/>
<accession>A0A6B1D7N9</accession>
<sequence>MDNFRDELFQDPEEYEEIPLRDRKADFPNLLKRGGGQERQEKTAEFIRDVISLANAARLWGAPAYLLFGIDDSGAVVGIHEHLKVYSTSDKLESHQVQEEARKQIHSLIHEYIKPIIAQSDLKFGQKHDHLVAYLVLAPLPTPVPFQVARPFGKGIRKPLKEGECWIRIGESKNKISPQEISPTEDPYRYAYAQVPYLLPSQWNRYFRTVLNDRAIHGADAISNYLEPTSTDGKSLVSVVKTLLDSDEQRLLLIRGAAGSGKTTFLQRLVYKYASDGQVRIEGIIQREEFLPPSGWIPVLVGLRHREENVKSIEKFTEHLMTVIGNQGNFWEERPDHPEKLLERHDVSWLLCLDGFDELEERAQRKFVAMIDEFMQRYPRIKILLTSRPETIQSDWESMVGAAIKIIQPLTDREIQEFLCTYTGRHQSVPTASENAALEDARRDALDFVGSHPDIMKLCSYPSYLTATIREFFPSSDEMPPDLPESVPKSKSADLSVALDTVLQSPDESILSALVTEDELRLEAPVTEELSEVEASDSENEDTGREIQTGIILDNIYQYLWQREAQRWSVQSLDSSERWEETGHLALRTYERIRFPRAEAEKALKVLPQWLLTLGICQSTAKMPINLRFVTELTKAFFAASLLASWIDGGQSESAEQKLRECTEKFGEQVQALLHSLTPHDFSHLFRRNSEWQKYQNQI</sequence>
<evidence type="ECO:0000313" key="2">
    <source>
        <dbReference type="EMBL" id="MYC95648.1"/>
    </source>
</evidence>
<dbReference type="InterPro" id="IPR007421">
    <property type="entry name" value="Schlafen_AlbA_2_dom"/>
</dbReference>
<dbReference type="SUPFAM" id="SSF52540">
    <property type="entry name" value="P-loop containing nucleoside triphosphate hydrolases"/>
    <property type="match status" value="1"/>
</dbReference>
<dbReference type="AlphaFoldDB" id="A0A6B1D7N9"/>
<dbReference type="InterPro" id="IPR007111">
    <property type="entry name" value="NACHT_NTPase"/>
</dbReference>
<dbReference type="PANTHER" id="PTHR46312">
    <property type="entry name" value="NACHT DOMAIN-CONTAINING PROTEIN"/>
    <property type="match status" value="1"/>
</dbReference>
<dbReference type="PROSITE" id="PS50837">
    <property type="entry name" value="NACHT"/>
    <property type="match status" value="1"/>
</dbReference>
<reference evidence="2" key="1">
    <citation type="submission" date="2019-09" db="EMBL/GenBank/DDBJ databases">
        <title>Characterisation of the sponge microbiome using genome-centric metagenomics.</title>
        <authorList>
            <person name="Engelberts J.P."/>
            <person name="Robbins S.J."/>
            <person name="De Goeij J.M."/>
            <person name="Aranda M."/>
            <person name="Bell S.C."/>
            <person name="Webster N.S."/>
        </authorList>
    </citation>
    <scope>NUCLEOTIDE SEQUENCE</scope>
    <source>
        <strain evidence="2">SB0661_bin_32</strain>
    </source>
</reference>
<comment type="caution">
    <text evidence="2">The sequence shown here is derived from an EMBL/GenBank/DDBJ whole genome shotgun (WGS) entry which is preliminary data.</text>
</comment>
<protein>
    <submittedName>
        <fullName evidence="2">NACHT domain-containing protein</fullName>
    </submittedName>
</protein>
<feature type="domain" description="NACHT" evidence="1">
    <location>
        <begin position="250"/>
        <end position="389"/>
    </location>
</feature>
<gene>
    <name evidence="2" type="ORF">F4X14_11820</name>
</gene>
<dbReference type="PANTHER" id="PTHR46312:SF2">
    <property type="entry name" value="NUCLEOTIDE-BINDING OLIGOMERIZATION DOMAIN-CONTAINING PROTEIN 2-LIKE"/>
    <property type="match status" value="1"/>
</dbReference>
<dbReference type="Pfam" id="PF04326">
    <property type="entry name" value="SLFN_AlbA_2"/>
    <property type="match status" value="1"/>
</dbReference>
<dbReference type="InterPro" id="IPR027417">
    <property type="entry name" value="P-loop_NTPase"/>
</dbReference>
<name>A0A6B1D7N9_9CHLR</name>